<comment type="pathway">
    <text evidence="3">Secondary metabolite biosynthesis.</text>
</comment>
<dbReference type="EMBL" id="KV425552">
    <property type="protein sequence ID" value="KZT30016.1"/>
    <property type="molecule type" value="Genomic_DNA"/>
</dbReference>
<dbReference type="GO" id="GO:0005506">
    <property type="term" value="F:iron ion binding"/>
    <property type="evidence" value="ECO:0007669"/>
    <property type="project" value="InterPro"/>
</dbReference>
<evidence type="ECO:0000313" key="13">
    <source>
        <dbReference type="EMBL" id="KZT30016.1"/>
    </source>
</evidence>
<accession>A0A165VQ92</accession>
<dbReference type="AlphaFoldDB" id="A0A165VQ92"/>
<keyword evidence="6" id="KW-0812">Transmembrane</keyword>
<keyword evidence="14" id="KW-1185">Reference proteome</keyword>
<evidence type="ECO:0000256" key="12">
    <source>
        <dbReference type="ARBA" id="ARBA00023136"/>
    </source>
</evidence>
<gene>
    <name evidence="13" type="ORF">NEOLEDRAFT_1054791</name>
</gene>
<evidence type="ECO:0000256" key="7">
    <source>
        <dbReference type="ARBA" id="ARBA00022723"/>
    </source>
</evidence>
<dbReference type="Pfam" id="PF00067">
    <property type="entry name" value="p450"/>
    <property type="match status" value="1"/>
</dbReference>
<dbReference type="GO" id="GO:0016705">
    <property type="term" value="F:oxidoreductase activity, acting on paired donors, with incorporation or reduction of molecular oxygen"/>
    <property type="evidence" value="ECO:0007669"/>
    <property type="project" value="InterPro"/>
</dbReference>
<dbReference type="STRING" id="1314782.A0A165VQ92"/>
<evidence type="ECO:0000256" key="6">
    <source>
        <dbReference type="ARBA" id="ARBA00022692"/>
    </source>
</evidence>
<dbReference type="Proteomes" id="UP000076761">
    <property type="component" value="Unassembled WGS sequence"/>
</dbReference>
<dbReference type="InterPro" id="IPR050364">
    <property type="entry name" value="Cytochrome_P450_fung"/>
</dbReference>
<keyword evidence="8" id="KW-1133">Transmembrane helix</keyword>
<keyword evidence="7" id="KW-0479">Metal-binding</keyword>
<protein>
    <submittedName>
        <fullName evidence="13">Cytochrome P450</fullName>
    </submittedName>
</protein>
<name>A0A165VQ92_9AGAM</name>
<dbReference type="GO" id="GO:0016020">
    <property type="term" value="C:membrane"/>
    <property type="evidence" value="ECO:0007669"/>
    <property type="project" value="UniProtKB-SubCell"/>
</dbReference>
<comment type="cofactor">
    <cofactor evidence="1">
        <name>heme</name>
        <dbReference type="ChEBI" id="CHEBI:30413"/>
    </cofactor>
</comment>
<evidence type="ECO:0000256" key="11">
    <source>
        <dbReference type="ARBA" id="ARBA00023033"/>
    </source>
</evidence>
<dbReference type="GO" id="GO:0020037">
    <property type="term" value="F:heme binding"/>
    <property type="evidence" value="ECO:0007669"/>
    <property type="project" value="InterPro"/>
</dbReference>
<keyword evidence="9" id="KW-0560">Oxidoreductase</keyword>
<comment type="similarity">
    <text evidence="4">Belongs to the cytochrome P450 family.</text>
</comment>
<keyword evidence="12" id="KW-0472">Membrane</keyword>
<comment type="subcellular location">
    <subcellularLocation>
        <location evidence="2">Membrane</location>
    </subcellularLocation>
</comment>
<evidence type="ECO:0000256" key="10">
    <source>
        <dbReference type="ARBA" id="ARBA00023004"/>
    </source>
</evidence>
<organism evidence="13 14">
    <name type="scientific">Neolentinus lepideus HHB14362 ss-1</name>
    <dbReference type="NCBI Taxonomy" id="1314782"/>
    <lineage>
        <taxon>Eukaryota</taxon>
        <taxon>Fungi</taxon>
        <taxon>Dikarya</taxon>
        <taxon>Basidiomycota</taxon>
        <taxon>Agaricomycotina</taxon>
        <taxon>Agaricomycetes</taxon>
        <taxon>Gloeophyllales</taxon>
        <taxon>Gloeophyllaceae</taxon>
        <taxon>Neolentinus</taxon>
    </lineage>
</organism>
<dbReference type="InterPro" id="IPR002401">
    <property type="entry name" value="Cyt_P450_E_grp-I"/>
</dbReference>
<evidence type="ECO:0000256" key="9">
    <source>
        <dbReference type="ARBA" id="ARBA00023002"/>
    </source>
</evidence>
<dbReference type="OrthoDB" id="1055148at2759"/>
<evidence type="ECO:0000256" key="3">
    <source>
        <dbReference type="ARBA" id="ARBA00005179"/>
    </source>
</evidence>
<dbReference type="SUPFAM" id="SSF48264">
    <property type="entry name" value="Cytochrome P450"/>
    <property type="match status" value="1"/>
</dbReference>
<dbReference type="InterPro" id="IPR036396">
    <property type="entry name" value="Cyt_P450_sf"/>
</dbReference>
<dbReference type="GO" id="GO:0004497">
    <property type="term" value="F:monooxygenase activity"/>
    <property type="evidence" value="ECO:0007669"/>
    <property type="project" value="UniProtKB-KW"/>
</dbReference>
<reference evidence="13 14" key="1">
    <citation type="journal article" date="2016" name="Mol. Biol. Evol.">
        <title>Comparative Genomics of Early-Diverging Mushroom-Forming Fungi Provides Insights into the Origins of Lignocellulose Decay Capabilities.</title>
        <authorList>
            <person name="Nagy L.G."/>
            <person name="Riley R."/>
            <person name="Tritt A."/>
            <person name="Adam C."/>
            <person name="Daum C."/>
            <person name="Floudas D."/>
            <person name="Sun H."/>
            <person name="Yadav J.S."/>
            <person name="Pangilinan J."/>
            <person name="Larsson K.H."/>
            <person name="Matsuura K."/>
            <person name="Barry K."/>
            <person name="Labutti K."/>
            <person name="Kuo R."/>
            <person name="Ohm R.A."/>
            <person name="Bhattacharya S.S."/>
            <person name="Shirouzu T."/>
            <person name="Yoshinaga Y."/>
            <person name="Martin F.M."/>
            <person name="Grigoriev I.V."/>
            <person name="Hibbett D.S."/>
        </authorList>
    </citation>
    <scope>NUCLEOTIDE SEQUENCE [LARGE SCALE GENOMIC DNA]</scope>
    <source>
        <strain evidence="13 14">HHB14362 ss-1</strain>
    </source>
</reference>
<dbReference type="InterPro" id="IPR001128">
    <property type="entry name" value="Cyt_P450"/>
</dbReference>
<proteinExistence type="inferred from homology"/>
<keyword evidence="10" id="KW-0408">Iron</keyword>
<evidence type="ECO:0000256" key="4">
    <source>
        <dbReference type="ARBA" id="ARBA00010617"/>
    </source>
</evidence>
<evidence type="ECO:0000256" key="1">
    <source>
        <dbReference type="ARBA" id="ARBA00001971"/>
    </source>
</evidence>
<dbReference type="InParanoid" id="A0A165VQ92"/>
<keyword evidence="5" id="KW-0349">Heme</keyword>
<evidence type="ECO:0000313" key="14">
    <source>
        <dbReference type="Proteomes" id="UP000076761"/>
    </source>
</evidence>
<evidence type="ECO:0000256" key="5">
    <source>
        <dbReference type="ARBA" id="ARBA00022617"/>
    </source>
</evidence>
<evidence type="ECO:0000256" key="2">
    <source>
        <dbReference type="ARBA" id="ARBA00004370"/>
    </source>
</evidence>
<dbReference type="PANTHER" id="PTHR46300">
    <property type="entry name" value="P450, PUTATIVE (EUROFUNG)-RELATED-RELATED"/>
    <property type="match status" value="1"/>
</dbReference>
<keyword evidence="11" id="KW-0503">Monooxygenase</keyword>
<sequence>MALVLFRIGVRSKSPPGPRGFPLLGHIFPIPALKAWTYFDKCSTKYGPVMGFSLVGERVLVLNRGPDADELVRPSQAGIYSSHPQLIYASKYWYQSRRLIFMPYGDELRRHRAAFYQMLQASDAASSAVHQEIESTKLLLDILENRQHLFENIEQFSVAVIYKLTYGKRMEGNERDLEDMAQVIHELNEKCQSSIHLVDCWPFLDNLPDSLAPWLREALRGHEVEATICGRLAEDVEVCRLDGRLQEECFVTRLLEQGRKLGFDRKSTAYLAGTAFEAGRGTTSSEITWFIAAAPLYLQSVKLARKEMDMVLSDRIPKIGDLDNLPYCTALVKEVLRCAPSVPCGVSHRSLEDDEFRGYQIKKGTTVIPNIWGMHHDESVFQDSSQFDPSRFLEHTKSTSDNGKTLVNICLGRFLGASSVWIAVVRLIWAFNILPVLDDTGDAILPITFRVGLLGLYGASGLYLLYEELLISNELIQ</sequence>
<dbReference type="PANTHER" id="PTHR46300:SF2">
    <property type="entry name" value="CYTOCHROME P450 MONOOXYGENASE ALNH-RELATED"/>
    <property type="match status" value="1"/>
</dbReference>
<dbReference type="Gene3D" id="1.10.630.10">
    <property type="entry name" value="Cytochrome P450"/>
    <property type="match status" value="1"/>
</dbReference>
<evidence type="ECO:0000256" key="8">
    <source>
        <dbReference type="ARBA" id="ARBA00022989"/>
    </source>
</evidence>
<dbReference type="PRINTS" id="PR00463">
    <property type="entry name" value="EP450I"/>
</dbReference>